<gene>
    <name evidence="2" type="ORF">SERLADRAFT_456836</name>
</gene>
<dbReference type="Pfam" id="PF13521">
    <property type="entry name" value="AAA_28"/>
    <property type="match status" value="1"/>
</dbReference>
<name>F8NJ01_SERL9</name>
<dbReference type="EMBL" id="GL945429">
    <property type="protein sequence ID" value="EGO29282.1"/>
    <property type="molecule type" value="Genomic_DNA"/>
</dbReference>
<protein>
    <recommendedName>
        <fullName evidence="1">NadR/Ttd14 AAA domain-containing protein</fullName>
    </recommendedName>
</protein>
<dbReference type="GeneID" id="18817410"/>
<reference evidence="2" key="1">
    <citation type="submission" date="2011-04" db="EMBL/GenBank/DDBJ databases">
        <title>Evolution of plant cell wall degrading machinery underlies the functional diversity of forest fungi.</title>
        <authorList>
            <consortium name="US DOE Joint Genome Institute (JGI-PGF)"/>
            <person name="Eastwood D.C."/>
            <person name="Floudas D."/>
            <person name="Binder M."/>
            <person name="Majcherczyk A."/>
            <person name="Schneider P."/>
            <person name="Aerts A."/>
            <person name="Asiegbu F.O."/>
            <person name="Baker S.E."/>
            <person name="Barry K."/>
            <person name="Bendiksby M."/>
            <person name="Blumentritt M."/>
            <person name="Coutinho P.M."/>
            <person name="Cullen D."/>
            <person name="Cullen D."/>
            <person name="Gathman A."/>
            <person name="Goodell B."/>
            <person name="Henrissat B."/>
            <person name="Ihrmark K."/>
            <person name="Kauserud H."/>
            <person name="Kohler A."/>
            <person name="LaButti K."/>
            <person name="Lapidus A."/>
            <person name="Lavin J.L."/>
            <person name="Lee Y.-H."/>
            <person name="Lindquist E."/>
            <person name="Lilly W."/>
            <person name="Lucas S."/>
            <person name="Morin E."/>
            <person name="Murat C."/>
            <person name="Oguiza J.A."/>
            <person name="Park J."/>
            <person name="Pisabarro A.G."/>
            <person name="Riley R."/>
            <person name="Rosling A."/>
            <person name="Salamov A."/>
            <person name="Schmidt O."/>
            <person name="Schmutz J."/>
            <person name="Skrede I."/>
            <person name="Stenlid J."/>
            <person name="Wiebenga A."/>
            <person name="Xie X."/>
            <person name="Kues U."/>
            <person name="Hibbett D.S."/>
            <person name="Hoffmeister D."/>
            <person name="Hogberg N."/>
            <person name="Martin F."/>
            <person name="Grigoriev I.V."/>
            <person name="Watkinson S.C."/>
        </authorList>
    </citation>
    <scope>NUCLEOTIDE SEQUENCE</scope>
    <source>
        <strain evidence="2">S7.9</strain>
    </source>
</reference>
<organism>
    <name type="scientific">Serpula lacrymans var. lacrymans (strain S7.9)</name>
    <name type="common">Dry rot fungus</name>
    <dbReference type="NCBI Taxonomy" id="578457"/>
    <lineage>
        <taxon>Eukaryota</taxon>
        <taxon>Fungi</taxon>
        <taxon>Dikarya</taxon>
        <taxon>Basidiomycota</taxon>
        <taxon>Agaricomycotina</taxon>
        <taxon>Agaricomycetes</taxon>
        <taxon>Agaricomycetidae</taxon>
        <taxon>Boletales</taxon>
        <taxon>Coniophorineae</taxon>
        <taxon>Serpulaceae</taxon>
        <taxon>Serpula</taxon>
    </lineage>
</organism>
<proteinExistence type="predicted"/>
<dbReference type="InterPro" id="IPR027417">
    <property type="entry name" value="P-loop_NTPase"/>
</dbReference>
<dbReference type="CDD" id="cd02019">
    <property type="entry name" value="NK"/>
    <property type="match status" value="1"/>
</dbReference>
<dbReference type="Proteomes" id="UP000008064">
    <property type="component" value="Unassembled WGS sequence"/>
</dbReference>
<dbReference type="OrthoDB" id="6118920at2759"/>
<sequence length="203" mass="22696">MSKALSPLNIFIVGPSCTGKTTLCNALSKKLGLNNALFIKEVARSVMREQGYTRADVGNIEMQKAIMTAQLEREDGALSEAERLAGHIILSDRSGIDPIIYATLTARNENEGQQHKNQLMRLPIFQKALSKYRQSIFVLLAPVEEWLVDDGVRSLDDSAQCVETFRRTLDELGIKYYEIGRETMDLIARVTAMMEIVGTMARL</sequence>
<dbReference type="SUPFAM" id="SSF52540">
    <property type="entry name" value="P-loop containing nucleoside triphosphate hydrolases"/>
    <property type="match status" value="1"/>
</dbReference>
<dbReference type="KEGG" id="sla:SERLADRAFT_456836"/>
<dbReference type="InterPro" id="IPR038727">
    <property type="entry name" value="NadR/Ttd14_AAA_dom"/>
</dbReference>
<feature type="domain" description="NadR/Ttd14 AAA" evidence="1">
    <location>
        <begin position="10"/>
        <end position="182"/>
    </location>
</feature>
<evidence type="ECO:0000259" key="1">
    <source>
        <dbReference type="Pfam" id="PF13521"/>
    </source>
</evidence>
<dbReference type="HOGENOM" id="CLU_087993_0_0_1"/>
<evidence type="ECO:0000313" key="2">
    <source>
        <dbReference type="EMBL" id="EGO29282.1"/>
    </source>
</evidence>
<dbReference type="AlphaFoldDB" id="F8NJ01"/>
<dbReference type="Gene3D" id="3.40.50.300">
    <property type="entry name" value="P-loop containing nucleotide triphosphate hydrolases"/>
    <property type="match status" value="1"/>
</dbReference>
<accession>F8NJ01</accession>
<dbReference type="RefSeq" id="XP_007313524.1">
    <property type="nucleotide sequence ID" value="XM_007313462.1"/>
</dbReference>